<keyword evidence="2" id="KW-0143">Chaperone</keyword>
<reference evidence="4 5" key="1">
    <citation type="submission" date="2024-05" db="EMBL/GenBank/DDBJ databases">
        <title>Three bacterial strains, DH-69, EH-24, and ECK-19 isolated from coastal sediments.</title>
        <authorList>
            <person name="Ye Y.-Q."/>
            <person name="Du Z.-J."/>
        </authorList>
    </citation>
    <scope>NUCLEOTIDE SEQUENCE [LARGE SCALE GENOMIC DNA]</scope>
    <source>
        <strain evidence="4 5">ECK-19</strain>
    </source>
</reference>
<dbReference type="PROSITE" id="PS51918">
    <property type="entry name" value="RADICAL_SAM"/>
    <property type="match status" value="1"/>
</dbReference>
<comment type="similarity">
    <text evidence="1">Belongs to the anaerobic coproporphyrinogen-III oxidase family. HemW subfamily.</text>
</comment>
<dbReference type="InterPro" id="IPR034505">
    <property type="entry name" value="Coproporphyrinogen-III_oxidase"/>
</dbReference>
<dbReference type="SFLD" id="SFLDF00562">
    <property type="entry name" value="HemN-like__clustered_with_heat"/>
    <property type="match status" value="1"/>
</dbReference>
<dbReference type="PANTHER" id="PTHR13932">
    <property type="entry name" value="COPROPORPHYRINIGEN III OXIDASE"/>
    <property type="match status" value="1"/>
</dbReference>
<evidence type="ECO:0000313" key="5">
    <source>
        <dbReference type="Proteomes" id="UP001560685"/>
    </source>
</evidence>
<keyword evidence="2" id="KW-0479">Metal-binding</keyword>
<dbReference type="Gene3D" id="3.30.750.200">
    <property type="match status" value="1"/>
</dbReference>
<name>A0ABV3Z1G5_9PROT</name>
<keyword evidence="2" id="KW-0349">Heme</keyword>
<evidence type="ECO:0000256" key="1">
    <source>
        <dbReference type="ARBA" id="ARBA00006100"/>
    </source>
</evidence>
<keyword evidence="2" id="KW-0408">Iron</keyword>
<dbReference type="InterPro" id="IPR058240">
    <property type="entry name" value="rSAM_sf"/>
</dbReference>
<sequence>MSNAPFGVYLHWPYCARICPYCDFNVYKNRQIDEAAWIKALTEDIDRWASRTNGRTLSSLYFGGGTPSLAPLSVIEAVINHCDHQWGFSDDAEITLEANPTDAERAKFSDLAQVGINRLSLGVQSLRDDALKFLGRDHDAAAARRAIETANDIFSRTTFDLIYARPNQSLAAWDEELAEALALGASHLSLYQLTIEPGTAFSKAVAAGRWQPTTEDLCADMFDLAQARTTEASMPAYEISNHAQPGHVSRHNMIYWTNADYIGIGPGAHGRITENDIRIATETPLKPADYLVGAPTMETPLSKDEALTERFSMGLRLAEGIPLSANDPYFEKEKRIETIHQLCSDGLLSWDQNQLIATDDGRRLLNRLLYELLG</sequence>
<organism evidence="4 5">
    <name type="scientific">Hyphococcus lacteus</name>
    <dbReference type="NCBI Taxonomy" id="3143536"/>
    <lineage>
        <taxon>Bacteria</taxon>
        <taxon>Pseudomonadati</taxon>
        <taxon>Pseudomonadota</taxon>
        <taxon>Alphaproteobacteria</taxon>
        <taxon>Parvularculales</taxon>
        <taxon>Parvularculaceae</taxon>
        <taxon>Hyphococcus</taxon>
    </lineage>
</organism>
<gene>
    <name evidence="4" type="primary">hemW</name>
    <name evidence="4" type="ORF">ABFZ84_03630</name>
</gene>
<dbReference type="EMBL" id="JBEHZE010000001">
    <property type="protein sequence ID" value="MEX6632630.1"/>
    <property type="molecule type" value="Genomic_DNA"/>
</dbReference>
<dbReference type="InterPro" id="IPR007197">
    <property type="entry name" value="rSAM"/>
</dbReference>
<proteinExistence type="inferred from homology"/>
<dbReference type="SUPFAM" id="SSF102114">
    <property type="entry name" value="Radical SAM enzymes"/>
    <property type="match status" value="1"/>
</dbReference>
<dbReference type="SFLD" id="SFLDG01065">
    <property type="entry name" value="anaerobic_coproporphyrinogen-I"/>
    <property type="match status" value="1"/>
</dbReference>
<dbReference type="SFLD" id="SFLDS00029">
    <property type="entry name" value="Radical_SAM"/>
    <property type="match status" value="1"/>
</dbReference>
<comment type="caution">
    <text evidence="4">The sequence shown here is derived from an EMBL/GenBank/DDBJ whole genome shotgun (WGS) entry which is preliminary data.</text>
</comment>
<comment type="subcellular location">
    <subcellularLocation>
        <location evidence="2">Cytoplasm</location>
    </subcellularLocation>
</comment>
<feature type="domain" description="Radical SAM core" evidence="3">
    <location>
        <begin position="1"/>
        <end position="235"/>
    </location>
</feature>
<dbReference type="InterPro" id="IPR004559">
    <property type="entry name" value="HemW-like"/>
</dbReference>
<keyword evidence="5" id="KW-1185">Reference proteome</keyword>
<evidence type="ECO:0000313" key="4">
    <source>
        <dbReference type="EMBL" id="MEX6632630.1"/>
    </source>
</evidence>
<protein>
    <recommendedName>
        <fullName evidence="2">Heme chaperone HemW</fullName>
    </recommendedName>
</protein>
<dbReference type="SMART" id="SM00729">
    <property type="entry name" value="Elp3"/>
    <property type="match status" value="1"/>
</dbReference>
<dbReference type="Pfam" id="PF04055">
    <property type="entry name" value="Radical_SAM"/>
    <property type="match status" value="1"/>
</dbReference>
<evidence type="ECO:0000259" key="3">
    <source>
        <dbReference type="PROSITE" id="PS51918"/>
    </source>
</evidence>
<dbReference type="CDD" id="cd01335">
    <property type="entry name" value="Radical_SAM"/>
    <property type="match status" value="1"/>
</dbReference>
<dbReference type="SFLD" id="SFLDF00288">
    <property type="entry name" value="HemN-like__clustered_with_nucl"/>
    <property type="match status" value="1"/>
</dbReference>
<keyword evidence="2" id="KW-0963">Cytoplasm</keyword>
<dbReference type="Proteomes" id="UP001560685">
    <property type="component" value="Unassembled WGS sequence"/>
</dbReference>
<keyword evidence="2" id="KW-0411">Iron-sulfur</keyword>
<evidence type="ECO:0000256" key="2">
    <source>
        <dbReference type="RuleBase" id="RU364116"/>
    </source>
</evidence>
<dbReference type="PANTHER" id="PTHR13932:SF5">
    <property type="entry name" value="RADICAL S-ADENOSYL METHIONINE DOMAIN-CONTAINING PROTEIN 1, MITOCHONDRIAL"/>
    <property type="match status" value="1"/>
</dbReference>
<keyword evidence="2" id="KW-0949">S-adenosyl-L-methionine</keyword>
<dbReference type="InterPro" id="IPR006638">
    <property type="entry name" value="Elp3/MiaA/NifB-like_rSAM"/>
</dbReference>
<accession>A0ABV3Z1G5</accession>
<comment type="function">
    <text evidence="2">Probably acts as a heme chaperone, transferring heme to an unknown acceptor. Binds one molecule of heme per monomer, possibly covalently. Binds 1 [4Fe-4S] cluster. The cluster is coordinated with 3 cysteines and an exchangeable S-adenosyl-L-methionine.</text>
</comment>
<dbReference type="RefSeq" id="WP_369312554.1">
    <property type="nucleotide sequence ID" value="NZ_JBEHZE010000001.1"/>
</dbReference>
<keyword evidence="2" id="KW-0004">4Fe-4S</keyword>
<dbReference type="NCBIfam" id="TIGR00539">
    <property type="entry name" value="hemN_rel"/>
    <property type="match status" value="1"/>
</dbReference>